<evidence type="ECO:0000256" key="4">
    <source>
        <dbReference type="ARBA" id="ARBA00023163"/>
    </source>
</evidence>
<evidence type="ECO:0000256" key="3">
    <source>
        <dbReference type="ARBA" id="ARBA00023125"/>
    </source>
</evidence>
<comment type="caution">
    <text evidence="5">The sequence shown here is derived from an EMBL/GenBank/DDBJ whole genome shotgun (WGS) entry which is preliminary data.</text>
</comment>
<dbReference type="EMBL" id="MFQN01000004">
    <property type="protein sequence ID" value="OGH75680.1"/>
    <property type="molecule type" value="Genomic_DNA"/>
</dbReference>
<reference evidence="5 6" key="1">
    <citation type="journal article" date="2016" name="Nat. Commun.">
        <title>Thousands of microbial genomes shed light on interconnected biogeochemical processes in an aquifer system.</title>
        <authorList>
            <person name="Anantharaman K."/>
            <person name="Brown C.T."/>
            <person name="Hug L.A."/>
            <person name="Sharon I."/>
            <person name="Castelle C.J."/>
            <person name="Probst A.J."/>
            <person name="Thomas B.C."/>
            <person name="Singh A."/>
            <person name="Wilkins M.J."/>
            <person name="Karaoz U."/>
            <person name="Brodie E.L."/>
            <person name="Williams K.H."/>
            <person name="Hubbard S.S."/>
            <person name="Banfield J.F."/>
        </authorList>
    </citation>
    <scope>NUCLEOTIDE SEQUENCE [LARGE SCALE GENOMIC DNA]</scope>
</reference>
<protein>
    <recommendedName>
        <fullName evidence="7">CopY family transcriptional regulator</fullName>
    </recommendedName>
</protein>
<keyword evidence="4" id="KW-0804">Transcription</keyword>
<evidence type="ECO:0008006" key="7">
    <source>
        <dbReference type="Google" id="ProtNLM"/>
    </source>
</evidence>
<sequence length="130" mass="15014">MKRQSKFTNGMGELEAEIMEVVWKLKGASVREVLDIIKRKKQIAYTTVMTVMSRLFEKGILRREMDENGAYVYQPVKCRESFLAAASKRALQSFIREYGDVAVAQFVDLVESADSKQSKEWKKKLKELVK</sequence>
<dbReference type="STRING" id="1798692.A3G00_04280"/>
<name>A0A1F6MW09_9BACT</name>
<dbReference type="AlphaFoldDB" id="A0A1F6MW09"/>
<dbReference type="GO" id="GO:0045892">
    <property type="term" value="P:negative regulation of DNA-templated transcription"/>
    <property type="evidence" value="ECO:0007669"/>
    <property type="project" value="InterPro"/>
</dbReference>
<dbReference type="InterPro" id="IPR005650">
    <property type="entry name" value="BlaI_family"/>
</dbReference>
<dbReference type="Gene3D" id="1.10.10.10">
    <property type="entry name" value="Winged helix-like DNA-binding domain superfamily/Winged helix DNA-binding domain"/>
    <property type="match status" value="1"/>
</dbReference>
<accession>A0A1F6MW09</accession>
<dbReference type="InterPro" id="IPR036388">
    <property type="entry name" value="WH-like_DNA-bd_sf"/>
</dbReference>
<evidence type="ECO:0000256" key="2">
    <source>
        <dbReference type="ARBA" id="ARBA00023015"/>
    </source>
</evidence>
<organism evidence="5 6">
    <name type="scientific">Candidatus Magasanikbacteria bacterium RIFCSPLOWO2_12_FULL_43_12</name>
    <dbReference type="NCBI Taxonomy" id="1798692"/>
    <lineage>
        <taxon>Bacteria</taxon>
        <taxon>Candidatus Magasanikiibacteriota</taxon>
    </lineage>
</organism>
<evidence type="ECO:0000313" key="5">
    <source>
        <dbReference type="EMBL" id="OGH75680.1"/>
    </source>
</evidence>
<keyword evidence="2" id="KW-0805">Transcription regulation</keyword>
<dbReference type="Proteomes" id="UP000178347">
    <property type="component" value="Unassembled WGS sequence"/>
</dbReference>
<evidence type="ECO:0000313" key="6">
    <source>
        <dbReference type="Proteomes" id="UP000178347"/>
    </source>
</evidence>
<keyword evidence="3" id="KW-0238">DNA-binding</keyword>
<dbReference type="InterPro" id="IPR036390">
    <property type="entry name" value="WH_DNA-bd_sf"/>
</dbReference>
<dbReference type="Pfam" id="PF03965">
    <property type="entry name" value="Penicillinase_R"/>
    <property type="match status" value="1"/>
</dbReference>
<gene>
    <name evidence="5" type="ORF">A3G00_04280</name>
</gene>
<comment type="similarity">
    <text evidence="1">Belongs to the BlaI transcriptional regulatory family.</text>
</comment>
<dbReference type="GO" id="GO:0003677">
    <property type="term" value="F:DNA binding"/>
    <property type="evidence" value="ECO:0007669"/>
    <property type="project" value="UniProtKB-KW"/>
</dbReference>
<dbReference type="SUPFAM" id="SSF46785">
    <property type="entry name" value="Winged helix' DNA-binding domain"/>
    <property type="match status" value="1"/>
</dbReference>
<evidence type="ECO:0000256" key="1">
    <source>
        <dbReference type="ARBA" id="ARBA00011046"/>
    </source>
</evidence>
<proteinExistence type="inferred from homology"/>